<evidence type="ECO:0000256" key="1">
    <source>
        <dbReference type="SAM" id="Phobius"/>
    </source>
</evidence>
<protein>
    <submittedName>
        <fullName evidence="3">MCE family protein</fullName>
    </submittedName>
</protein>
<feature type="transmembrane region" description="Helical" evidence="1">
    <location>
        <begin position="7"/>
        <end position="27"/>
    </location>
</feature>
<organism evidence="3 4">
    <name type="scientific">Formosa sediminum</name>
    <dbReference type="NCBI Taxonomy" id="2594004"/>
    <lineage>
        <taxon>Bacteria</taxon>
        <taxon>Pseudomonadati</taxon>
        <taxon>Bacteroidota</taxon>
        <taxon>Flavobacteriia</taxon>
        <taxon>Flavobacteriales</taxon>
        <taxon>Flavobacteriaceae</taxon>
        <taxon>Formosa</taxon>
    </lineage>
</organism>
<sequence>MKITKEIKIAVLVIAGVIFLIFGINFLKGENLFSSSRTFYINYNNVEGLTLSTPVTISGLQVGTVKDITLKDDASLVVTIIIDNDYSFSKNSTAELYDTSLIGGKSIAIIPALDNAELAKDGDYLVASRKSGLTDIVGEKLAPLQEKIESLTQNADSLLLSFNDIFDESTTANLKGSIAALEETISSFKSTSQSLNGILKTNEGNINNTLANLSHTSDNFSKLSDSLATTNISGIVNSLEQSLASFNSVLDNVNNGEGSLGKLLTDDKLYNNIEGATLQLEQLLQDMKLNPKRYVHFSVFGKKPKDFDAEENQIDDNGVSVDVETTNN</sequence>
<dbReference type="Pfam" id="PF02470">
    <property type="entry name" value="MlaD"/>
    <property type="match status" value="1"/>
</dbReference>
<gene>
    <name evidence="3" type="ORF">FNB79_12870</name>
</gene>
<dbReference type="RefSeq" id="WP_143381694.1">
    <property type="nucleotide sequence ID" value="NZ_CP041637.1"/>
</dbReference>
<evidence type="ECO:0000313" key="4">
    <source>
        <dbReference type="Proteomes" id="UP000319209"/>
    </source>
</evidence>
<reference evidence="3 4" key="1">
    <citation type="submission" date="2019-07" db="EMBL/GenBank/DDBJ databases">
        <title>Genome sequencing for Formosa sp. PS13.</title>
        <authorList>
            <person name="Park S.-J."/>
        </authorList>
    </citation>
    <scope>NUCLEOTIDE SEQUENCE [LARGE SCALE GENOMIC DNA]</scope>
    <source>
        <strain evidence="3 4">PS13</strain>
    </source>
</reference>
<keyword evidence="1" id="KW-0812">Transmembrane</keyword>
<proteinExistence type="predicted"/>
<evidence type="ECO:0000259" key="2">
    <source>
        <dbReference type="Pfam" id="PF02470"/>
    </source>
</evidence>
<dbReference type="EMBL" id="CP041637">
    <property type="protein sequence ID" value="QDO94819.1"/>
    <property type="molecule type" value="Genomic_DNA"/>
</dbReference>
<dbReference type="AlphaFoldDB" id="A0A516GTH3"/>
<dbReference type="PANTHER" id="PTHR33371">
    <property type="entry name" value="INTERMEMBRANE PHOSPHOLIPID TRANSPORT SYSTEM BINDING PROTEIN MLAD-RELATED"/>
    <property type="match status" value="1"/>
</dbReference>
<accession>A0A516GTH3</accession>
<keyword evidence="4" id="KW-1185">Reference proteome</keyword>
<dbReference type="Proteomes" id="UP000319209">
    <property type="component" value="Chromosome"/>
</dbReference>
<feature type="domain" description="Mce/MlaD" evidence="2">
    <location>
        <begin position="37"/>
        <end position="111"/>
    </location>
</feature>
<keyword evidence="1" id="KW-1133">Transmembrane helix</keyword>
<dbReference type="InterPro" id="IPR003399">
    <property type="entry name" value="Mce/MlaD"/>
</dbReference>
<name>A0A516GTH3_9FLAO</name>
<dbReference type="KEGG" id="fop:FNB79_12870"/>
<evidence type="ECO:0000313" key="3">
    <source>
        <dbReference type="EMBL" id="QDO94819.1"/>
    </source>
</evidence>
<dbReference type="PANTHER" id="PTHR33371:SF4">
    <property type="entry name" value="INTERMEMBRANE PHOSPHOLIPID TRANSPORT SYSTEM BINDING PROTEIN MLAD"/>
    <property type="match status" value="1"/>
</dbReference>
<keyword evidence="1" id="KW-0472">Membrane</keyword>
<dbReference type="OrthoDB" id="9769132at2"/>
<dbReference type="InterPro" id="IPR052336">
    <property type="entry name" value="MlaD_Phospholipid_Transporter"/>
</dbReference>